<evidence type="ECO:0000256" key="1">
    <source>
        <dbReference type="SAM" id="Phobius"/>
    </source>
</evidence>
<keyword evidence="1" id="KW-0812">Transmembrane</keyword>
<evidence type="ECO:0000313" key="3">
    <source>
        <dbReference type="Proteomes" id="UP000663505"/>
    </source>
</evidence>
<feature type="transmembrane region" description="Helical" evidence="1">
    <location>
        <begin position="254"/>
        <end position="273"/>
    </location>
</feature>
<feature type="transmembrane region" description="Helical" evidence="1">
    <location>
        <begin position="157"/>
        <end position="175"/>
    </location>
</feature>
<gene>
    <name evidence="2" type="ORF">JZ786_20455</name>
</gene>
<feature type="transmembrane region" description="Helical" evidence="1">
    <location>
        <begin position="63"/>
        <end position="82"/>
    </location>
</feature>
<reference evidence="2 3" key="1">
    <citation type="submission" date="2021-02" db="EMBL/GenBank/DDBJ databases">
        <title>Alicyclobacillus curvatus sp. nov. and Alicyclobacillus mengziensis sp. nov., two acidophilic bacteria isolated from acid mine drainage.</title>
        <authorList>
            <person name="Huang Y."/>
        </authorList>
    </citation>
    <scope>NUCLEOTIDE SEQUENCE [LARGE SCALE GENOMIC DNA]</scope>
    <source>
        <strain evidence="2 3">S30H14</strain>
    </source>
</reference>
<sequence>MISRRSVQSLLGFIWFIDGLFQIKPQMFTRAFIQQVILPTAQGEPHWVTAIVNWGASLTSPHIAMWNTVFALVQILLGLAFLFNFRLRATIVASLVWSLVVWVFGEGFGQLFTGQSLLLTGAPGAVVIYALLGVVIWPSKSQTSDGWSHRGRRFAQLSMAGLFLLGCVLHLQSMYLTPTGLSGAMAVSWVGTIIGHGGAVISVILAAIELMMAVLFVFRIRLRATVWTALVLAFVFWWVGQSFGQVFDPLSTDFNSGIVMMLLAAAAYPHRIYTDWYREKVRRKVLA</sequence>
<dbReference type="KEGG" id="afx:JZ786_20455"/>
<keyword evidence="1" id="KW-1133">Transmembrane helix</keyword>
<dbReference type="EMBL" id="CP071182">
    <property type="protein sequence ID" value="QSO46781.1"/>
    <property type="molecule type" value="Genomic_DNA"/>
</dbReference>
<accession>A0A9X7VXA3</accession>
<feature type="transmembrane region" description="Helical" evidence="1">
    <location>
        <begin position="89"/>
        <end position="105"/>
    </location>
</feature>
<dbReference type="Proteomes" id="UP000663505">
    <property type="component" value="Chromosome"/>
</dbReference>
<dbReference type="AlphaFoldDB" id="A0A9X7VXA3"/>
<proteinExistence type="predicted"/>
<organism evidence="2 3">
    <name type="scientific">Alicyclobacillus mengziensis</name>
    <dbReference type="NCBI Taxonomy" id="2931921"/>
    <lineage>
        <taxon>Bacteria</taxon>
        <taxon>Bacillati</taxon>
        <taxon>Bacillota</taxon>
        <taxon>Bacilli</taxon>
        <taxon>Bacillales</taxon>
        <taxon>Alicyclobacillaceae</taxon>
        <taxon>Alicyclobacillus</taxon>
    </lineage>
</organism>
<evidence type="ECO:0000313" key="2">
    <source>
        <dbReference type="EMBL" id="QSO46781.1"/>
    </source>
</evidence>
<feature type="transmembrane region" description="Helical" evidence="1">
    <location>
        <begin position="187"/>
        <end position="208"/>
    </location>
</feature>
<name>A0A9X7VXA3_9BACL</name>
<dbReference type="RefSeq" id="WP_206656143.1">
    <property type="nucleotide sequence ID" value="NZ_CP071182.1"/>
</dbReference>
<keyword evidence="3" id="KW-1185">Reference proteome</keyword>
<feature type="transmembrane region" description="Helical" evidence="1">
    <location>
        <begin position="117"/>
        <end position="137"/>
    </location>
</feature>
<feature type="transmembrane region" description="Helical" evidence="1">
    <location>
        <begin position="220"/>
        <end position="239"/>
    </location>
</feature>
<protein>
    <submittedName>
        <fullName evidence="2">Uncharacterized protein</fullName>
    </submittedName>
</protein>
<keyword evidence="1" id="KW-0472">Membrane</keyword>